<dbReference type="Proteomes" id="UP000251241">
    <property type="component" value="Unassembled WGS sequence"/>
</dbReference>
<proteinExistence type="predicted"/>
<name>A0A2X2IYI9_SPHMU</name>
<organism evidence="1 2">
    <name type="scientific">Sphingobacterium multivorum</name>
    <dbReference type="NCBI Taxonomy" id="28454"/>
    <lineage>
        <taxon>Bacteria</taxon>
        <taxon>Pseudomonadati</taxon>
        <taxon>Bacteroidota</taxon>
        <taxon>Sphingobacteriia</taxon>
        <taxon>Sphingobacteriales</taxon>
        <taxon>Sphingobacteriaceae</taxon>
        <taxon>Sphingobacterium</taxon>
    </lineage>
</organism>
<dbReference type="RefSeq" id="WP_112374970.1">
    <property type="nucleotide sequence ID" value="NZ_CP069793.1"/>
</dbReference>
<accession>A0A2X2IYI9</accession>
<sequence>MRVLILTILTLIGQLTFAQTDKSKRPSPPDNTKVTTTDGVTIDINYSRPSLKGRQLGVDIAPIGIVWRTGANEATTIEFNKDVLVEGKKLAAGKYGLYSIPGEHETTIMFNKVWNQWGTKYDANEDALRVSVSNATASNSQEQFKINATPQGTVSLEWGQYVVPFMVKASK</sequence>
<protein>
    <submittedName>
        <fullName evidence="1">Protein of uncharacterized function (DUF2911)</fullName>
    </submittedName>
</protein>
<evidence type="ECO:0000313" key="1">
    <source>
        <dbReference type="EMBL" id="SPZ87227.1"/>
    </source>
</evidence>
<evidence type="ECO:0000313" key="2">
    <source>
        <dbReference type="Proteomes" id="UP000251241"/>
    </source>
</evidence>
<dbReference type="GeneID" id="97182720"/>
<dbReference type="Pfam" id="PF11138">
    <property type="entry name" value="DUF2911"/>
    <property type="match status" value="1"/>
</dbReference>
<gene>
    <name evidence="1" type="ORF">NCTC11343_02788</name>
</gene>
<dbReference type="InterPro" id="IPR021314">
    <property type="entry name" value="DUF2911"/>
</dbReference>
<dbReference type="EMBL" id="UAUU01000009">
    <property type="protein sequence ID" value="SPZ87227.1"/>
    <property type="molecule type" value="Genomic_DNA"/>
</dbReference>
<dbReference type="AlphaFoldDB" id="A0A2X2IYI9"/>
<reference evidence="1 2" key="1">
    <citation type="submission" date="2018-06" db="EMBL/GenBank/DDBJ databases">
        <authorList>
            <consortium name="Pathogen Informatics"/>
            <person name="Doyle S."/>
        </authorList>
    </citation>
    <scope>NUCLEOTIDE SEQUENCE [LARGE SCALE GENOMIC DNA]</scope>
    <source>
        <strain evidence="1 2">NCTC11343</strain>
    </source>
</reference>